<dbReference type="Gene3D" id="3.30.300.20">
    <property type="match status" value="1"/>
</dbReference>
<dbReference type="EMBL" id="BTFW01000001">
    <property type="protein sequence ID" value="GMM61814.1"/>
    <property type="molecule type" value="Genomic_DNA"/>
</dbReference>
<gene>
    <name evidence="2" type="ORF">NUTIK01_25910</name>
</gene>
<evidence type="ECO:0000256" key="1">
    <source>
        <dbReference type="ARBA" id="ARBA00007378"/>
    </source>
</evidence>
<dbReference type="NCBIfam" id="TIGR03561">
    <property type="entry name" value="organ_hyd_perox"/>
    <property type="match status" value="1"/>
</dbReference>
<dbReference type="Pfam" id="PF02566">
    <property type="entry name" value="OsmC"/>
    <property type="match status" value="1"/>
</dbReference>
<dbReference type="SUPFAM" id="SSF82784">
    <property type="entry name" value="OsmC-like"/>
    <property type="match status" value="1"/>
</dbReference>
<dbReference type="InterPro" id="IPR019953">
    <property type="entry name" value="OHR"/>
</dbReference>
<dbReference type="PANTHER" id="PTHR33797">
    <property type="entry name" value="ORGANIC HYDROPEROXIDE RESISTANCE PROTEIN-LIKE"/>
    <property type="match status" value="1"/>
</dbReference>
<dbReference type="Proteomes" id="UP001187221">
    <property type="component" value="Unassembled WGS sequence"/>
</dbReference>
<protein>
    <submittedName>
        <fullName evidence="2">Organic hydroperoxide resistance protein</fullName>
    </submittedName>
</protein>
<name>A0ABQ6PBK5_9SPHN</name>
<proteinExistence type="inferred from homology"/>
<reference evidence="2 3" key="1">
    <citation type="submission" date="2023-06" db="EMBL/GenBank/DDBJ databases">
        <title>Draft genome sequence of Novosphingobium sp. strain IK01.</title>
        <authorList>
            <person name="Hatamoto M."/>
            <person name="Ikarashi T."/>
            <person name="Yamaguchi T."/>
        </authorList>
    </citation>
    <scope>NUCLEOTIDE SEQUENCE [LARGE SCALE GENOMIC DNA]</scope>
    <source>
        <strain evidence="2 3">IK01</strain>
    </source>
</reference>
<dbReference type="RefSeq" id="WP_317975463.1">
    <property type="nucleotide sequence ID" value="NZ_BTFW01000001.1"/>
</dbReference>
<evidence type="ECO:0000313" key="3">
    <source>
        <dbReference type="Proteomes" id="UP001187221"/>
    </source>
</evidence>
<dbReference type="InterPro" id="IPR015946">
    <property type="entry name" value="KH_dom-like_a/b"/>
</dbReference>
<organism evidence="2 3">
    <name type="scientific">Novosphingobium pituita</name>
    <dbReference type="NCBI Taxonomy" id="3056842"/>
    <lineage>
        <taxon>Bacteria</taxon>
        <taxon>Pseudomonadati</taxon>
        <taxon>Pseudomonadota</taxon>
        <taxon>Alphaproteobacteria</taxon>
        <taxon>Sphingomonadales</taxon>
        <taxon>Sphingomonadaceae</taxon>
        <taxon>Novosphingobium</taxon>
    </lineage>
</organism>
<comment type="similarity">
    <text evidence="1">Belongs to the OsmC/Ohr family.</text>
</comment>
<dbReference type="InterPro" id="IPR003718">
    <property type="entry name" value="OsmC/Ohr_fam"/>
</dbReference>
<comment type="caution">
    <text evidence="2">The sequence shown here is derived from an EMBL/GenBank/DDBJ whole genome shotgun (WGS) entry which is preliminary data.</text>
</comment>
<keyword evidence="3" id="KW-1185">Reference proteome</keyword>
<dbReference type="PANTHER" id="PTHR33797:SF2">
    <property type="entry name" value="ORGANIC HYDROPEROXIDE RESISTANCE PROTEIN-LIKE"/>
    <property type="match status" value="1"/>
</dbReference>
<sequence length="140" mass="14451">MLTAPIYETSATATGGREGRVSTADGTFHAWLDLPADLGGRGHGNNPEQLFASAYAASFLSAMRALRSQGHPAIPAESTVTAKVGIGPRVAGGFALTITLEACLPGMERETAQALMAATHAQCPYSHAVRDNVTVTLSVA</sequence>
<dbReference type="Gene3D" id="2.20.25.10">
    <property type="match status" value="1"/>
</dbReference>
<accession>A0ABQ6PBK5</accession>
<evidence type="ECO:0000313" key="2">
    <source>
        <dbReference type="EMBL" id="GMM61814.1"/>
    </source>
</evidence>
<dbReference type="InterPro" id="IPR036102">
    <property type="entry name" value="OsmC/Ohrsf"/>
</dbReference>